<organism evidence="2 3">
    <name type="scientific">Piptocephalis cylindrospora</name>
    <dbReference type="NCBI Taxonomy" id="1907219"/>
    <lineage>
        <taxon>Eukaryota</taxon>
        <taxon>Fungi</taxon>
        <taxon>Fungi incertae sedis</taxon>
        <taxon>Zoopagomycota</taxon>
        <taxon>Zoopagomycotina</taxon>
        <taxon>Zoopagomycetes</taxon>
        <taxon>Zoopagales</taxon>
        <taxon>Piptocephalidaceae</taxon>
        <taxon>Piptocephalis</taxon>
    </lineage>
</organism>
<dbReference type="EMBL" id="KZ988391">
    <property type="protein sequence ID" value="RKP12297.1"/>
    <property type="molecule type" value="Genomic_DNA"/>
</dbReference>
<evidence type="ECO:0000256" key="1">
    <source>
        <dbReference type="SAM" id="MobiDB-lite"/>
    </source>
</evidence>
<name>A0A4P9Y0P0_9FUNG</name>
<keyword evidence="3" id="KW-1185">Reference proteome</keyword>
<feature type="compositionally biased region" description="Low complexity" evidence="1">
    <location>
        <begin position="122"/>
        <end position="133"/>
    </location>
</feature>
<dbReference type="Proteomes" id="UP000267251">
    <property type="component" value="Unassembled WGS sequence"/>
</dbReference>
<evidence type="ECO:0000313" key="3">
    <source>
        <dbReference type="Proteomes" id="UP000267251"/>
    </source>
</evidence>
<sequence length="187" mass="21469">MRTRRPARIERPLISRYRHSADRIFKQYLRYNDMQHERAGSWRMCQKGRPGLQNECTKELAGTVVDIARFGTRTRDLIGNTASADTKENVLQGQGVTGTPALIIQDEEQARQYLEHRKKKNSSIQRITSSQQTGKQYDRSEQSTDRTILTDNAASHLIDALSYLKDIRQGHFSNVQKHTGASYFNTI</sequence>
<gene>
    <name evidence="2" type="ORF">BJ684DRAFT_17202</name>
</gene>
<feature type="region of interest" description="Disordered" evidence="1">
    <location>
        <begin position="116"/>
        <end position="144"/>
    </location>
</feature>
<protein>
    <submittedName>
        <fullName evidence="2">Uncharacterized protein</fullName>
    </submittedName>
</protein>
<accession>A0A4P9Y0P0</accession>
<proteinExistence type="predicted"/>
<reference evidence="3" key="1">
    <citation type="journal article" date="2018" name="Nat. Microbiol.">
        <title>Leveraging single-cell genomics to expand the fungal tree of life.</title>
        <authorList>
            <person name="Ahrendt S.R."/>
            <person name="Quandt C.A."/>
            <person name="Ciobanu D."/>
            <person name="Clum A."/>
            <person name="Salamov A."/>
            <person name="Andreopoulos B."/>
            <person name="Cheng J.F."/>
            <person name="Woyke T."/>
            <person name="Pelin A."/>
            <person name="Henrissat B."/>
            <person name="Reynolds N.K."/>
            <person name="Benny G.L."/>
            <person name="Smith M.E."/>
            <person name="James T.Y."/>
            <person name="Grigoriev I.V."/>
        </authorList>
    </citation>
    <scope>NUCLEOTIDE SEQUENCE [LARGE SCALE GENOMIC DNA]</scope>
</reference>
<evidence type="ECO:0000313" key="2">
    <source>
        <dbReference type="EMBL" id="RKP12297.1"/>
    </source>
</evidence>
<dbReference type="AlphaFoldDB" id="A0A4P9Y0P0"/>